<protein>
    <recommendedName>
        <fullName evidence="4">F-box domain-containing protein</fullName>
    </recommendedName>
</protein>
<sequence length="581" mass="65534">MLEDLEEDGGTQTHPDAVTQTNVTPHLLKLPTEILALILQRFAPPLSLRRADLKPHWHCSVVDTSALKPISQTCRRLRDVVQTLSLVVKTVIISEEASFDADKMHALNQDVPLNLYISFVHPTPQVVRDWYVAEAHRIQELHITRLGNLNMDLWVPLLTVPAPKLRFLSITSSGVAWLPPKGSLLSLPQASQLRHLTLSKVCFLPRNHFASLTHLALINVRVPRFDKTLLTFLSRCPMLVSLVLLNSRESIMERATTSLTVHLPRLQRVTLENPDDDAVYLAALPHNREMAFQLFNPGVKEDVARSIIPKYSPNPHTLRIVHLEHPPVSRDFFNPTPWRRTYDDWDSASLTSIGPSGTFHVRRNQPHDIDGPYYTAVRAMLEDKSDLASVRELWLVGMLASRAIQDTDSPTMTIPWQHLDIRHGSAYMSFSHRVAIAMRDVLVGLPAVENLVYVLPYTLEPNLWILPSTTHPSFASRNLKTLRLVICHGIGLQNTRDSGLRRPELKLGKACECLGTGNYAYLDTLVLQMAPNIVIDEGEILRISKYVPTVKVERIDAIPEMTLPEYCREPSSQCSRAGALW</sequence>
<feature type="compositionally biased region" description="Polar residues" evidence="1">
    <location>
        <begin position="10"/>
        <end position="20"/>
    </location>
</feature>
<dbReference type="SUPFAM" id="SSF52047">
    <property type="entry name" value="RNI-like"/>
    <property type="match status" value="1"/>
</dbReference>
<accession>A0A371D1U8</accession>
<name>A0A371D1U8_9APHY</name>
<dbReference type="Proteomes" id="UP000256964">
    <property type="component" value="Unassembled WGS sequence"/>
</dbReference>
<dbReference type="OrthoDB" id="2734891at2759"/>
<dbReference type="Gene3D" id="3.80.10.10">
    <property type="entry name" value="Ribonuclease Inhibitor"/>
    <property type="match status" value="1"/>
</dbReference>
<dbReference type="AlphaFoldDB" id="A0A371D1U8"/>
<keyword evidence="3" id="KW-1185">Reference proteome</keyword>
<dbReference type="STRING" id="139420.A0A371D1U8"/>
<evidence type="ECO:0000313" key="3">
    <source>
        <dbReference type="Proteomes" id="UP000256964"/>
    </source>
</evidence>
<evidence type="ECO:0000313" key="2">
    <source>
        <dbReference type="EMBL" id="RDX46512.1"/>
    </source>
</evidence>
<evidence type="ECO:0008006" key="4">
    <source>
        <dbReference type="Google" id="ProtNLM"/>
    </source>
</evidence>
<dbReference type="EMBL" id="KZ857426">
    <property type="protein sequence ID" value="RDX46512.1"/>
    <property type="molecule type" value="Genomic_DNA"/>
</dbReference>
<reference evidence="2 3" key="1">
    <citation type="journal article" date="2018" name="Biotechnol. Biofuels">
        <title>Integrative visual omics of the white-rot fungus Polyporus brumalis exposes the biotechnological potential of its oxidative enzymes for delignifying raw plant biomass.</title>
        <authorList>
            <person name="Miyauchi S."/>
            <person name="Rancon A."/>
            <person name="Drula E."/>
            <person name="Hage H."/>
            <person name="Chaduli D."/>
            <person name="Favel A."/>
            <person name="Grisel S."/>
            <person name="Henrissat B."/>
            <person name="Herpoel-Gimbert I."/>
            <person name="Ruiz-Duenas F.J."/>
            <person name="Chevret D."/>
            <person name="Hainaut M."/>
            <person name="Lin J."/>
            <person name="Wang M."/>
            <person name="Pangilinan J."/>
            <person name="Lipzen A."/>
            <person name="Lesage-Meessen L."/>
            <person name="Navarro D."/>
            <person name="Riley R."/>
            <person name="Grigoriev I.V."/>
            <person name="Zhou S."/>
            <person name="Raouche S."/>
            <person name="Rosso M.N."/>
        </authorList>
    </citation>
    <scope>NUCLEOTIDE SEQUENCE [LARGE SCALE GENOMIC DNA]</scope>
    <source>
        <strain evidence="2 3">BRFM 1820</strain>
    </source>
</reference>
<gene>
    <name evidence="2" type="ORF">OH76DRAFT_1406820</name>
</gene>
<evidence type="ECO:0000256" key="1">
    <source>
        <dbReference type="SAM" id="MobiDB-lite"/>
    </source>
</evidence>
<dbReference type="InterPro" id="IPR032675">
    <property type="entry name" value="LRR_dom_sf"/>
</dbReference>
<feature type="region of interest" description="Disordered" evidence="1">
    <location>
        <begin position="1"/>
        <end position="20"/>
    </location>
</feature>
<proteinExistence type="predicted"/>
<organism evidence="2 3">
    <name type="scientific">Lentinus brumalis</name>
    <dbReference type="NCBI Taxonomy" id="2498619"/>
    <lineage>
        <taxon>Eukaryota</taxon>
        <taxon>Fungi</taxon>
        <taxon>Dikarya</taxon>
        <taxon>Basidiomycota</taxon>
        <taxon>Agaricomycotina</taxon>
        <taxon>Agaricomycetes</taxon>
        <taxon>Polyporales</taxon>
        <taxon>Polyporaceae</taxon>
        <taxon>Lentinus</taxon>
    </lineage>
</organism>